<dbReference type="Proteomes" id="UP000466794">
    <property type="component" value="Unassembled WGS sequence"/>
</dbReference>
<evidence type="ECO:0000256" key="2">
    <source>
        <dbReference type="ARBA" id="ARBA00008072"/>
    </source>
</evidence>
<keyword evidence="5" id="KW-0560">Oxidoreductase</keyword>
<proteinExistence type="inferred from homology"/>
<reference evidence="9 10" key="1">
    <citation type="submission" date="2019-12" db="EMBL/GenBank/DDBJ databases">
        <title>Nocardia sp. nov. ET3-3 isolated from soil.</title>
        <authorList>
            <person name="Kanchanasin P."/>
            <person name="Tanasupawat S."/>
            <person name="Yuki M."/>
            <person name="Kudo T."/>
        </authorList>
    </citation>
    <scope>NUCLEOTIDE SEQUENCE [LARGE SCALE GENOMIC DNA]</scope>
    <source>
        <strain evidence="9 10">ET3-3</strain>
    </source>
</reference>
<keyword evidence="6" id="KW-0520">NAD</keyword>
<keyword evidence="3 7" id="KW-0479">Metal-binding</keyword>
<dbReference type="SUPFAM" id="SSF50129">
    <property type="entry name" value="GroES-like"/>
    <property type="match status" value="1"/>
</dbReference>
<dbReference type="InterPro" id="IPR020843">
    <property type="entry name" value="ER"/>
</dbReference>
<evidence type="ECO:0000256" key="5">
    <source>
        <dbReference type="ARBA" id="ARBA00023002"/>
    </source>
</evidence>
<dbReference type="GO" id="GO:0051903">
    <property type="term" value="F:S-(hydroxymethyl)glutathione dehydrogenase [NAD(P)+] activity"/>
    <property type="evidence" value="ECO:0007669"/>
    <property type="project" value="TreeGrafter"/>
</dbReference>
<dbReference type="Pfam" id="PF08240">
    <property type="entry name" value="ADH_N"/>
    <property type="match status" value="1"/>
</dbReference>
<keyword evidence="4 7" id="KW-0862">Zinc</keyword>
<dbReference type="Gene3D" id="3.40.50.720">
    <property type="entry name" value="NAD(P)-binding Rossmann-like Domain"/>
    <property type="match status" value="1"/>
</dbReference>
<evidence type="ECO:0000256" key="3">
    <source>
        <dbReference type="ARBA" id="ARBA00022723"/>
    </source>
</evidence>
<evidence type="ECO:0000256" key="6">
    <source>
        <dbReference type="ARBA" id="ARBA00023027"/>
    </source>
</evidence>
<dbReference type="InterPro" id="IPR011032">
    <property type="entry name" value="GroES-like_sf"/>
</dbReference>
<evidence type="ECO:0000313" key="10">
    <source>
        <dbReference type="Proteomes" id="UP000466794"/>
    </source>
</evidence>
<dbReference type="PANTHER" id="PTHR43880:SF12">
    <property type="entry name" value="ALCOHOL DEHYDROGENASE CLASS-3"/>
    <property type="match status" value="1"/>
</dbReference>
<dbReference type="GO" id="GO:0046294">
    <property type="term" value="P:formaldehyde catabolic process"/>
    <property type="evidence" value="ECO:0007669"/>
    <property type="project" value="TreeGrafter"/>
</dbReference>
<dbReference type="GO" id="GO:0008270">
    <property type="term" value="F:zinc ion binding"/>
    <property type="evidence" value="ECO:0007669"/>
    <property type="project" value="InterPro"/>
</dbReference>
<evidence type="ECO:0000256" key="7">
    <source>
        <dbReference type="RuleBase" id="RU361277"/>
    </source>
</evidence>
<comment type="cofactor">
    <cofactor evidence="1 7">
        <name>Zn(2+)</name>
        <dbReference type="ChEBI" id="CHEBI:29105"/>
    </cofactor>
</comment>
<dbReference type="CDD" id="cd08278">
    <property type="entry name" value="benzyl_alcohol_DH"/>
    <property type="match status" value="1"/>
</dbReference>
<dbReference type="InterPro" id="IPR036291">
    <property type="entry name" value="NAD(P)-bd_dom_sf"/>
</dbReference>
<protein>
    <submittedName>
        <fullName evidence="9">Alcohol dehydrogenase catalytic domain-containing protein</fullName>
    </submittedName>
</protein>
<feature type="domain" description="Enoyl reductase (ER)" evidence="8">
    <location>
        <begin position="15"/>
        <end position="359"/>
    </location>
</feature>
<name>A0A7K1V245_9NOCA</name>
<keyword evidence="10" id="KW-1185">Reference proteome</keyword>
<gene>
    <name evidence="9" type="ORF">GPX89_26090</name>
</gene>
<dbReference type="InterPro" id="IPR013149">
    <property type="entry name" value="ADH-like_C"/>
</dbReference>
<evidence type="ECO:0000256" key="4">
    <source>
        <dbReference type="ARBA" id="ARBA00022833"/>
    </source>
</evidence>
<dbReference type="Gene3D" id="3.90.180.10">
    <property type="entry name" value="Medium-chain alcohol dehydrogenases, catalytic domain"/>
    <property type="match status" value="1"/>
</dbReference>
<dbReference type="EMBL" id="WRPP01000005">
    <property type="protein sequence ID" value="MVU80710.1"/>
    <property type="molecule type" value="Genomic_DNA"/>
</dbReference>
<organism evidence="9 10">
    <name type="scientific">Nocardia terrae</name>
    <dbReference type="NCBI Taxonomy" id="2675851"/>
    <lineage>
        <taxon>Bacteria</taxon>
        <taxon>Bacillati</taxon>
        <taxon>Actinomycetota</taxon>
        <taxon>Actinomycetes</taxon>
        <taxon>Mycobacteriales</taxon>
        <taxon>Nocardiaceae</taxon>
        <taxon>Nocardia</taxon>
    </lineage>
</organism>
<dbReference type="Pfam" id="PF00107">
    <property type="entry name" value="ADH_zinc_N"/>
    <property type="match status" value="1"/>
</dbReference>
<dbReference type="RefSeq" id="WP_157390290.1">
    <property type="nucleotide sequence ID" value="NZ_WRPP01000005.1"/>
</dbReference>
<accession>A0A7K1V245</accession>
<dbReference type="SUPFAM" id="SSF51735">
    <property type="entry name" value="NAD(P)-binding Rossmann-fold domains"/>
    <property type="match status" value="1"/>
</dbReference>
<evidence type="ECO:0000259" key="8">
    <source>
        <dbReference type="SMART" id="SM00829"/>
    </source>
</evidence>
<dbReference type="AlphaFoldDB" id="A0A7K1V245"/>
<dbReference type="GO" id="GO:0005829">
    <property type="term" value="C:cytosol"/>
    <property type="evidence" value="ECO:0007669"/>
    <property type="project" value="TreeGrafter"/>
</dbReference>
<evidence type="ECO:0000256" key="1">
    <source>
        <dbReference type="ARBA" id="ARBA00001947"/>
    </source>
</evidence>
<comment type="similarity">
    <text evidence="2 7">Belongs to the zinc-containing alcohol dehydrogenase family.</text>
</comment>
<evidence type="ECO:0000313" key="9">
    <source>
        <dbReference type="EMBL" id="MVU80710.1"/>
    </source>
</evidence>
<dbReference type="FunFam" id="3.40.50.720:FF:000003">
    <property type="entry name" value="S-(hydroxymethyl)glutathione dehydrogenase"/>
    <property type="match status" value="1"/>
</dbReference>
<dbReference type="InterPro" id="IPR013154">
    <property type="entry name" value="ADH-like_N"/>
</dbReference>
<dbReference type="PROSITE" id="PS00059">
    <property type="entry name" value="ADH_ZINC"/>
    <property type="match status" value="1"/>
</dbReference>
<dbReference type="InterPro" id="IPR002328">
    <property type="entry name" value="ADH_Zn_CS"/>
</dbReference>
<dbReference type="PANTHER" id="PTHR43880">
    <property type="entry name" value="ALCOHOL DEHYDROGENASE"/>
    <property type="match status" value="1"/>
</dbReference>
<sequence length="361" mass="37328">MRALAAVLRDRRGGYTIEELTLDEPDVGEVCVRIAGAGLCHTDLLPRAAKDIPLPIVCGHEGSGVVEAVGPGVTDLAIGDHVVLSFDSCGECRSCGAGRPSYCTTFFARNLSGRRVDGSTNARDIAGEQVSTRWFGQSAFATHAVVTAANAVKVDSALPLELLGPLGCGFQTGAGAVLNSLDVQAGSSIMIFGAGAVGLAAIMAARVAGASTIVAVDLNPDRLELAAKYGATHTFDGIIDSLPKQLRQATAGADYALDTTGIPAVIGTAIDALSPLGVCGLLGVQRGDLSINPVQLAMGRTVKGIVEGDAVPHLFIPRLIDLWQRGEFPFTDFIKTYSLGEIGEAEKAVLRGSVVKPVLIP</sequence>
<comment type="caution">
    <text evidence="9">The sequence shown here is derived from an EMBL/GenBank/DDBJ whole genome shotgun (WGS) entry which is preliminary data.</text>
</comment>
<dbReference type="SMART" id="SM00829">
    <property type="entry name" value="PKS_ER"/>
    <property type="match status" value="1"/>
</dbReference>